<evidence type="ECO:0000313" key="1">
    <source>
        <dbReference type="EMBL" id="KAK6590273.1"/>
    </source>
</evidence>
<gene>
    <name evidence="1" type="ORF">RS030_162415</name>
</gene>
<protein>
    <submittedName>
        <fullName evidence="1">Uncharacterized protein</fullName>
    </submittedName>
</protein>
<comment type="caution">
    <text evidence="1">The sequence shown here is derived from an EMBL/GenBank/DDBJ whole genome shotgun (WGS) entry which is preliminary data.</text>
</comment>
<keyword evidence="2" id="KW-1185">Reference proteome</keyword>
<reference evidence="1 2" key="1">
    <citation type="submission" date="2023-10" db="EMBL/GenBank/DDBJ databases">
        <title>Comparative genomics analysis reveals potential genetic determinants of host preference in Cryptosporidium xiaoi.</title>
        <authorList>
            <person name="Xiao L."/>
            <person name="Li J."/>
        </authorList>
    </citation>
    <scope>NUCLEOTIDE SEQUENCE [LARGE SCALE GENOMIC DNA]</scope>
    <source>
        <strain evidence="1 2">52996</strain>
    </source>
</reference>
<dbReference type="AlphaFoldDB" id="A0AAV9XZX9"/>
<dbReference type="Proteomes" id="UP001311799">
    <property type="component" value="Unassembled WGS sequence"/>
</dbReference>
<sequence length="110" mass="12851">MSDKVNKKQTKSELVKILSKSTSTTREKNQAIKLLKKFPPNQKDELDKNLNKLKFSIKKNNLFFFICDKPKQSNVQVQCKLNDENYTICHCCYLSLESSMELSRIKMSNK</sequence>
<proteinExistence type="predicted"/>
<name>A0AAV9XZX9_9CRYT</name>
<dbReference type="EMBL" id="JAWDEY010000007">
    <property type="protein sequence ID" value="KAK6590273.1"/>
    <property type="molecule type" value="Genomic_DNA"/>
</dbReference>
<accession>A0AAV9XZX9</accession>
<organism evidence="1 2">
    <name type="scientific">Cryptosporidium xiaoi</name>
    <dbReference type="NCBI Taxonomy" id="659607"/>
    <lineage>
        <taxon>Eukaryota</taxon>
        <taxon>Sar</taxon>
        <taxon>Alveolata</taxon>
        <taxon>Apicomplexa</taxon>
        <taxon>Conoidasida</taxon>
        <taxon>Coccidia</taxon>
        <taxon>Eucoccidiorida</taxon>
        <taxon>Eimeriorina</taxon>
        <taxon>Cryptosporidiidae</taxon>
        <taxon>Cryptosporidium</taxon>
    </lineage>
</organism>
<evidence type="ECO:0000313" key="2">
    <source>
        <dbReference type="Proteomes" id="UP001311799"/>
    </source>
</evidence>